<gene>
    <name evidence="1" type="ORF">SK128_012368</name>
</gene>
<dbReference type="AlphaFoldDB" id="A0AAN8WKT4"/>
<keyword evidence="2" id="KW-1185">Reference proteome</keyword>
<protein>
    <submittedName>
        <fullName evidence="1">Uncharacterized protein</fullName>
    </submittedName>
</protein>
<organism evidence="1 2">
    <name type="scientific">Halocaridina rubra</name>
    <name type="common">Hawaiian red shrimp</name>
    <dbReference type="NCBI Taxonomy" id="373956"/>
    <lineage>
        <taxon>Eukaryota</taxon>
        <taxon>Metazoa</taxon>
        <taxon>Ecdysozoa</taxon>
        <taxon>Arthropoda</taxon>
        <taxon>Crustacea</taxon>
        <taxon>Multicrustacea</taxon>
        <taxon>Malacostraca</taxon>
        <taxon>Eumalacostraca</taxon>
        <taxon>Eucarida</taxon>
        <taxon>Decapoda</taxon>
        <taxon>Pleocyemata</taxon>
        <taxon>Caridea</taxon>
        <taxon>Atyoidea</taxon>
        <taxon>Atyidae</taxon>
        <taxon>Halocaridina</taxon>
    </lineage>
</organism>
<accession>A0AAN8WKT4</accession>
<evidence type="ECO:0000313" key="2">
    <source>
        <dbReference type="Proteomes" id="UP001381693"/>
    </source>
</evidence>
<sequence>MRGIKLKSNGTYFDVLPKSALGPVPEKWRGFLSERGQAVKPRAIKIYYPQRRLTNTDAKINMG</sequence>
<dbReference type="Proteomes" id="UP001381693">
    <property type="component" value="Unassembled WGS sequence"/>
</dbReference>
<evidence type="ECO:0000313" key="1">
    <source>
        <dbReference type="EMBL" id="KAK7039129.1"/>
    </source>
</evidence>
<proteinExistence type="predicted"/>
<name>A0AAN8WKT4_HALRR</name>
<reference evidence="1 2" key="1">
    <citation type="submission" date="2023-11" db="EMBL/GenBank/DDBJ databases">
        <title>Halocaridina rubra genome assembly.</title>
        <authorList>
            <person name="Smith C."/>
        </authorList>
    </citation>
    <scope>NUCLEOTIDE SEQUENCE [LARGE SCALE GENOMIC DNA]</scope>
    <source>
        <strain evidence="1">EP-1</strain>
        <tissue evidence="1">Whole</tissue>
    </source>
</reference>
<dbReference type="EMBL" id="JAXCGZ010022012">
    <property type="protein sequence ID" value="KAK7039129.1"/>
    <property type="molecule type" value="Genomic_DNA"/>
</dbReference>
<comment type="caution">
    <text evidence="1">The sequence shown here is derived from an EMBL/GenBank/DDBJ whole genome shotgun (WGS) entry which is preliminary data.</text>
</comment>